<protein>
    <recommendedName>
        <fullName evidence="8">Glycosyltransferase family 92 protein</fullName>
        <ecNumber evidence="8">2.4.1.-</ecNumber>
    </recommendedName>
</protein>
<accession>A0AAF5PRF0</accession>
<keyword evidence="5 8" id="KW-0812">Transmembrane</keyword>
<evidence type="ECO:0000256" key="7">
    <source>
        <dbReference type="ARBA" id="ARBA00023136"/>
    </source>
</evidence>
<evidence type="ECO:0000256" key="3">
    <source>
        <dbReference type="ARBA" id="ARBA00022676"/>
    </source>
</evidence>
<dbReference type="GO" id="GO:0016020">
    <property type="term" value="C:membrane"/>
    <property type="evidence" value="ECO:0007669"/>
    <property type="project" value="UniProtKB-SubCell"/>
</dbReference>
<evidence type="ECO:0000256" key="4">
    <source>
        <dbReference type="ARBA" id="ARBA00022679"/>
    </source>
</evidence>
<comment type="similarity">
    <text evidence="2 8">Belongs to the glycosyltransferase 92 family.</text>
</comment>
<dbReference type="WBParaSite" id="mrna-Wban_04413">
    <property type="protein sequence ID" value="mrna-Wban_04413"/>
    <property type="gene ID" value="Wban_04413"/>
</dbReference>
<dbReference type="AlphaFoldDB" id="A0AAF5PRF0"/>
<evidence type="ECO:0000256" key="6">
    <source>
        <dbReference type="ARBA" id="ARBA00022989"/>
    </source>
</evidence>
<dbReference type="EC" id="2.4.1.-" evidence="8"/>
<evidence type="ECO:0000313" key="9">
    <source>
        <dbReference type="Proteomes" id="UP000093561"/>
    </source>
</evidence>
<evidence type="ECO:0000313" key="10">
    <source>
        <dbReference type="WBParaSite" id="mrna-Wban_04413"/>
    </source>
</evidence>
<dbReference type="PANTHER" id="PTHR21461:SF80">
    <property type="entry name" value="GLYCOSYLTRANSFERASE FAMILY 92 PROTEIN"/>
    <property type="match status" value="1"/>
</dbReference>
<reference evidence="9" key="2">
    <citation type="journal article" date="2016" name="Mol. Ecol.">
        <title>Population genomics of the filarial nematode parasite Wuchereria bancrofti from mosquitoes.</title>
        <authorList>
            <person name="Small S.T."/>
            <person name="Reimer L.J."/>
            <person name="Tisch D.J."/>
            <person name="King C.L."/>
            <person name="Christensen B.M."/>
            <person name="Siba P.M."/>
            <person name="Kazura J.W."/>
            <person name="Serre D."/>
            <person name="Zimmerman P.A."/>
        </authorList>
    </citation>
    <scope>NUCLEOTIDE SEQUENCE</scope>
    <source>
        <strain evidence="9">pt0022</strain>
    </source>
</reference>
<proteinExistence type="inferred from homology"/>
<keyword evidence="4 8" id="KW-0808">Transferase</keyword>
<dbReference type="Pfam" id="PF01697">
    <property type="entry name" value="Glyco_transf_92"/>
    <property type="match status" value="1"/>
</dbReference>
<evidence type="ECO:0000256" key="1">
    <source>
        <dbReference type="ARBA" id="ARBA00004167"/>
    </source>
</evidence>
<comment type="subcellular location">
    <subcellularLocation>
        <location evidence="1">Membrane</location>
        <topology evidence="1">Single-pass membrane protein</topology>
    </subcellularLocation>
</comment>
<reference evidence="10" key="3">
    <citation type="submission" date="2024-02" db="UniProtKB">
        <authorList>
            <consortium name="WormBaseParasite"/>
        </authorList>
    </citation>
    <scope>IDENTIFICATION</scope>
    <source>
        <strain evidence="10">pt0022</strain>
    </source>
</reference>
<evidence type="ECO:0000256" key="2">
    <source>
        <dbReference type="ARBA" id="ARBA00007647"/>
    </source>
</evidence>
<evidence type="ECO:0000256" key="5">
    <source>
        <dbReference type="ARBA" id="ARBA00022692"/>
    </source>
</evidence>
<reference evidence="9" key="1">
    <citation type="submission" date="2015-03" db="EMBL/GenBank/DDBJ databases">
        <title>Wuchereria bancrofti Genome Sequencing Papua New Guinea Strain.</title>
        <authorList>
            <person name="Small S.T."/>
            <person name="Serre D."/>
            <person name="Zimmerman P.A."/>
        </authorList>
    </citation>
    <scope>NUCLEOTIDE SEQUENCE [LARGE SCALE GENOMIC DNA]</scope>
    <source>
        <strain evidence="9">pt0022</strain>
    </source>
</reference>
<dbReference type="PANTHER" id="PTHR21461">
    <property type="entry name" value="GLYCOSYLTRANSFERASE FAMILY 92 PROTEIN"/>
    <property type="match status" value="1"/>
</dbReference>
<evidence type="ECO:0000256" key="8">
    <source>
        <dbReference type="RuleBase" id="RU366017"/>
    </source>
</evidence>
<keyword evidence="6 8" id="KW-1133">Transmembrane helix</keyword>
<organism evidence="9 10">
    <name type="scientific">Wuchereria bancrofti</name>
    <dbReference type="NCBI Taxonomy" id="6293"/>
    <lineage>
        <taxon>Eukaryota</taxon>
        <taxon>Metazoa</taxon>
        <taxon>Ecdysozoa</taxon>
        <taxon>Nematoda</taxon>
        <taxon>Chromadorea</taxon>
        <taxon>Rhabditida</taxon>
        <taxon>Spirurina</taxon>
        <taxon>Spiruromorpha</taxon>
        <taxon>Filarioidea</taxon>
        <taxon>Onchocercidae</taxon>
        <taxon>Wuchereria</taxon>
    </lineage>
</organism>
<dbReference type="Proteomes" id="UP000093561">
    <property type="component" value="Unassembled WGS sequence"/>
</dbReference>
<feature type="transmembrane region" description="Helical" evidence="8">
    <location>
        <begin position="6"/>
        <end position="29"/>
    </location>
</feature>
<name>A0AAF5PRF0_WUCBA</name>
<dbReference type="GO" id="GO:0016757">
    <property type="term" value="F:glycosyltransferase activity"/>
    <property type="evidence" value="ECO:0007669"/>
    <property type="project" value="UniProtKB-UniRule"/>
</dbReference>
<dbReference type="InterPro" id="IPR008166">
    <property type="entry name" value="Glyco_transf_92"/>
</dbReference>
<sequence>MALKHFFAIIFLSCLTTMIIFSLTPIYILSNTIKLWKNESQIMQKFSSLKIFIPTTFTTTPTTSTDIMQKSPNYNDKTYVMAAYIISSTRIRLTTIRKCKTMIRLHFHLQINESNFLTIPLIHEPILKCPWFYAIKCDFVGYFAITVHHEELNQLLMKMKSYKNLPKAYISRMDKPELKMPVVLHDARIMQNQPRKHYLAVCLQPIFLLADWTLLVQFFEIWIAQGVTKFCVYVQSMTPEVDALLRVYEHSKDVEIELINWAPLPTDNVNTHQSDPNLRIYRAEVATSINDCLLRIRGHAKYVISSDLDEIMVNYEESSLLQLFDNLHEKFKKSAAFIIRSSFALFENHWANISKPTDIDFNVFTNISLENYIWPAGFRSKVVMIPEYIYSTHVHQVLQPEPGKVVTTVPPETALVFHLRRGMRDKLWSSNTTVKTNALARFIDPCNKSWKNRLKMIKQIPKAKILHRNKWPQRGSQVMEELEACREQLHSIRNDTCHSPYRCMSKITSVKTNEWIIAEQSWTVL</sequence>
<dbReference type="GO" id="GO:0005737">
    <property type="term" value="C:cytoplasm"/>
    <property type="evidence" value="ECO:0007669"/>
    <property type="project" value="TreeGrafter"/>
</dbReference>
<keyword evidence="7 8" id="KW-0472">Membrane</keyword>
<keyword evidence="3 8" id="KW-0328">Glycosyltransferase</keyword>